<organism evidence="2 3">
    <name type="scientific">Nocardioides faecalis</name>
    <dbReference type="NCBI Taxonomy" id="2803858"/>
    <lineage>
        <taxon>Bacteria</taxon>
        <taxon>Bacillati</taxon>
        <taxon>Actinomycetota</taxon>
        <taxon>Actinomycetes</taxon>
        <taxon>Propionibacteriales</taxon>
        <taxon>Nocardioidaceae</taxon>
        <taxon>Nocardioides</taxon>
    </lineage>
</organism>
<dbReference type="RefSeq" id="WP_205292203.1">
    <property type="nucleotide sequence ID" value="NZ_CP074406.1"/>
</dbReference>
<dbReference type="AlphaFoldDB" id="A0A938Y7Z3"/>
<comment type="caution">
    <text evidence="2">The sequence shown here is derived from an EMBL/GenBank/DDBJ whole genome shotgun (WGS) entry which is preliminary data.</text>
</comment>
<sequence>MPERAARPRDERGATTVLVALCTAVLVMSAAFVVDLGMQRVLRRDLQAVVDVVALDLARELTGKTVGEYTDADREAIDDAMAASLARNASLIGGEVSADQARWAFVARSPDGTWEPAGSSAVPEGVEVVASSSVGFAFGGLTGTDRGAATRKAVAAARTSACLKVSSYAAQLDSQRSWLLEPLLGDLLGTDLALQVLDPEHGLAGVQLNLLDLIAELDPLVSADISAASFTEAAGVKVGLSQLMLATVRALEKGSGRLAEIDLLRNVYNGVQANLPAVSVELGDLVDLGTAQDAAATLGLDVLDLLTASLALADGTNVLSLPLGVRLPLPLGAGGAKLVDLNAKVKVGQKPVVACSGKVESSQIEVDLSGDVLNLDLGLIKVHVPVSVRVTLADASALVRAVRCVDSRTKRVDVAIDSGLLGVDVRLGQRKDDPTSPKMRISLLDIGLPGWRGIEVVSGTIALTSSQSASRPTREASIEIADEDYSATLPAATGGLGIPRLHVGLNDLTLLGGLGPLSDLLEFLRIPSLLQQVTNLILDGLVNPLVATLDTWLLDPLLRTLGVDVAGGTVQAAPTVDCGLPRLVG</sequence>
<dbReference type="EMBL" id="JAERTX010000012">
    <property type="protein sequence ID" value="MBM9460889.1"/>
    <property type="molecule type" value="Genomic_DNA"/>
</dbReference>
<evidence type="ECO:0000256" key="1">
    <source>
        <dbReference type="SAM" id="Phobius"/>
    </source>
</evidence>
<keyword evidence="1" id="KW-1133">Transmembrane helix</keyword>
<evidence type="ECO:0000313" key="3">
    <source>
        <dbReference type="Proteomes" id="UP000663791"/>
    </source>
</evidence>
<proteinExistence type="predicted"/>
<dbReference type="Proteomes" id="UP000663791">
    <property type="component" value="Unassembled WGS sequence"/>
</dbReference>
<gene>
    <name evidence="2" type="ORF">JK386_13375</name>
</gene>
<keyword evidence="3" id="KW-1185">Reference proteome</keyword>
<reference evidence="2" key="1">
    <citation type="submission" date="2021-01" db="EMBL/GenBank/DDBJ databases">
        <title>Novel species in genus Nocardioides.</title>
        <authorList>
            <person name="Zhang G."/>
        </authorList>
    </citation>
    <scope>NUCLEOTIDE SEQUENCE</scope>
    <source>
        <strain evidence="2">Zg-536</strain>
    </source>
</reference>
<accession>A0A938Y7Z3</accession>
<feature type="transmembrane region" description="Helical" evidence="1">
    <location>
        <begin position="12"/>
        <end position="34"/>
    </location>
</feature>
<protein>
    <submittedName>
        <fullName evidence="2">Uncharacterized protein</fullName>
    </submittedName>
</protein>
<evidence type="ECO:0000313" key="2">
    <source>
        <dbReference type="EMBL" id="MBM9460889.1"/>
    </source>
</evidence>
<name>A0A938Y7Z3_9ACTN</name>
<keyword evidence="1" id="KW-0812">Transmembrane</keyword>
<keyword evidence="1" id="KW-0472">Membrane</keyword>